<dbReference type="GO" id="GO:0016810">
    <property type="term" value="F:hydrolase activity, acting on carbon-nitrogen (but not peptide) bonds"/>
    <property type="evidence" value="ECO:0007669"/>
    <property type="project" value="InterPro"/>
</dbReference>
<dbReference type="CDD" id="cd10951">
    <property type="entry name" value="CE4_ClCDA_like"/>
    <property type="match status" value="1"/>
</dbReference>
<comment type="cofactor">
    <cofactor evidence="1">
        <name>Co(2+)</name>
        <dbReference type="ChEBI" id="CHEBI:48828"/>
    </cofactor>
</comment>
<dbReference type="Proteomes" id="UP000275078">
    <property type="component" value="Unassembled WGS sequence"/>
</dbReference>
<reference evidence="9 10" key="1">
    <citation type="journal article" date="2018" name="Nat. Ecol. Evol.">
        <title>Pezizomycetes genomes reveal the molecular basis of ectomycorrhizal truffle lifestyle.</title>
        <authorList>
            <person name="Murat C."/>
            <person name="Payen T."/>
            <person name="Noel B."/>
            <person name="Kuo A."/>
            <person name="Morin E."/>
            <person name="Chen J."/>
            <person name="Kohler A."/>
            <person name="Krizsan K."/>
            <person name="Balestrini R."/>
            <person name="Da Silva C."/>
            <person name="Montanini B."/>
            <person name="Hainaut M."/>
            <person name="Levati E."/>
            <person name="Barry K.W."/>
            <person name="Belfiori B."/>
            <person name="Cichocki N."/>
            <person name="Clum A."/>
            <person name="Dockter R.B."/>
            <person name="Fauchery L."/>
            <person name="Guy J."/>
            <person name="Iotti M."/>
            <person name="Le Tacon F."/>
            <person name="Lindquist E.A."/>
            <person name="Lipzen A."/>
            <person name="Malagnac F."/>
            <person name="Mello A."/>
            <person name="Molinier V."/>
            <person name="Miyauchi S."/>
            <person name="Poulain J."/>
            <person name="Riccioni C."/>
            <person name="Rubini A."/>
            <person name="Sitrit Y."/>
            <person name="Splivallo R."/>
            <person name="Traeger S."/>
            <person name="Wang M."/>
            <person name="Zifcakova L."/>
            <person name="Wipf D."/>
            <person name="Zambonelli A."/>
            <person name="Paolocci F."/>
            <person name="Nowrousian M."/>
            <person name="Ottonello S."/>
            <person name="Baldrian P."/>
            <person name="Spatafora J.W."/>
            <person name="Henrissat B."/>
            <person name="Nagy L.G."/>
            <person name="Aury J.M."/>
            <person name="Wincker P."/>
            <person name="Grigoriev I.V."/>
            <person name="Bonfante P."/>
            <person name="Martin F.M."/>
        </authorList>
    </citation>
    <scope>NUCLEOTIDE SEQUENCE [LARGE SCALE GENOMIC DNA]</scope>
    <source>
        <strain evidence="9 10">RN42</strain>
    </source>
</reference>
<dbReference type="STRING" id="1160509.A0A3N4I271"/>
<dbReference type="OrthoDB" id="2125469at2759"/>
<sequence length="254" mass="26964">MLFKLSTIAALLVAATSAAPTVHPSAIFARQSGGPAAGTVITKCTQSGVIAVTFDDGPGQYGAQLLQLLNQANVKATFFVTGTLYGCIYNRAQQVKDYLASGHQVASHTWTHANLQNLGTQQIQTEMSRLETAFKNILGKKPTYMRPPNGAAGGQVPNVMRQMGYRVINWDVDSGDWNNVGLGTSQQRYQQAGSGGQGHIVLNHETVAYTVQQLVPWVINWAKQNNLRMVTVAECLGDTTGGLVDAPGGGGGSC</sequence>
<evidence type="ECO:0000256" key="7">
    <source>
        <dbReference type="SAM" id="SignalP"/>
    </source>
</evidence>
<evidence type="ECO:0000313" key="10">
    <source>
        <dbReference type="Proteomes" id="UP000275078"/>
    </source>
</evidence>
<feature type="domain" description="NodB homology" evidence="8">
    <location>
        <begin position="48"/>
        <end position="230"/>
    </location>
</feature>
<dbReference type="InterPro" id="IPR002509">
    <property type="entry name" value="NODB_dom"/>
</dbReference>
<dbReference type="Pfam" id="PF01522">
    <property type="entry name" value="Polysacc_deac_1"/>
    <property type="match status" value="1"/>
</dbReference>
<dbReference type="Gene3D" id="3.20.20.370">
    <property type="entry name" value="Glycoside hydrolase/deacetylase"/>
    <property type="match status" value="1"/>
</dbReference>
<dbReference type="GO" id="GO:0005975">
    <property type="term" value="P:carbohydrate metabolic process"/>
    <property type="evidence" value="ECO:0007669"/>
    <property type="project" value="InterPro"/>
</dbReference>
<evidence type="ECO:0000256" key="4">
    <source>
        <dbReference type="ARBA" id="ARBA00022801"/>
    </source>
</evidence>
<organism evidence="9 10">
    <name type="scientific">Ascobolus immersus RN42</name>
    <dbReference type="NCBI Taxonomy" id="1160509"/>
    <lineage>
        <taxon>Eukaryota</taxon>
        <taxon>Fungi</taxon>
        <taxon>Dikarya</taxon>
        <taxon>Ascomycota</taxon>
        <taxon>Pezizomycotina</taxon>
        <taxon>Pezizomycetes</taxon>
        <taxon>Pezizales</taxon>
        <taxon>Ascobolaceae</taxon>
        <taxon>Ascobolus</taxon>
    </lineage>
</organism>
<feature type="chain" id="PRO_5017984552" evidence="7">
    <location>
        <begin position="19"/>
        <end position="254"/>
    </location>
</feature>
<keyword evidence="3 7" id="KW-0732">Signal</keyword>
<evidence type="ECO:0000256" key="2">
    <source>
        <dbReference type="ARBA" id="ARBA00022723"/>
    </source>
</evidence>
<dbReference type="SUPFAM" id="SSF88713">
    <property type="entry name" value="Glycoside hydrolase/deacetylase"/>
    <property type="match status" value="1"/>
</dbReference>
<evidence type="ECO:0000259" key="8">
    <source>
        <dbReference type="PROSITE" id="PS51677"/>
    </source>
</evidence>
<dbReference type="PROSITE" id="PS51677">
    <property type="entry name" value="NODB"/>
    <property type="match status" value="1"/>
</dbReference>
<gene>
    <name evidence="9" type="ORF">BJ508DRAFT_229707</name>
</gene>
<evidence type="ECO:0000256" key="6">
    <source>
        <dbReference type="ARBA" id="ARBA00023285"/>
    </source>
</evidence>
<dbReference type="EMBL" id="ML119753">
    <property type="protein sequence ID" value="RPA75974.1"/>
    <property type="molecule type" value="Genomic_DNA"/>
</dbReference>
<accession>A0A3N4I271</accession>
<proteinExistence type="predicted"/>
<keyword evidence="2" id="KW-0479">Metal-binding</keyword>
<feature type="signal peptide" evidence="7">
    <location>
        <begin position="1"/>
        <end position="18"/>
    </location>
</feature>
<evidence type="ECO:0000256" key="1">
    <source>
        <dbReference type="ARBA" id="ARBA00001941"/>
    </source>
</evidence>
<dbReference type="InterPro" id="IPR011330">
    <property type="entry name" value="Glyco_hydro/deAcase_b/a-brl"/>
</dbReference>
<keyword evidence="5" id="KW-0119">Carbohydrate metabolism</keyword>
<keyword evidence="4" id="KW-0378">Hydrolase</keyword>
<dbReference type="PANTHER" id="PTHR46471">
    <property type="entry name" value="CHITIN DEACETYLASE"/>
    <property type="match status" value="1"/>
</dbReference>
<evidence type="ECO:0000256" key="3">
    <source>
        <dbReference type="ARBA" id="ARBA00022729"/>
    </source>
</evidence>
<evidence type="ECO:0000256" key="5">
    <source>
        <dbReference type="ARBA" id="ARBA00023277"/>
    </source>
</evidence>
<dbReference type="GO" id="GO:0046872">
    <property type="term" value="F:metal ion binding"/>
    <property type="evidence" value="ECO:0007669"/>
    <property type="project" value="UniProtKB-KW"/>
</dbReference>
<evidence type="ECO:0000313" key="9">
    <source>
        <dbReference type="EMBL" id="RPA75974.1"/>
    </source>
</evidence>
<name>A0A3N4I271_ASCIM</name>
<keyword evidence="6" id="KW-0170">Cobalt</keyword>
<protein>
    <submittedName>
        <fullName evidence="9">Chitin deacetylase-like protein</fullName>
    </submittedName>
</protein>
<dbReference type="PANTHER" id="PTHR46471:SF9">
    <property type="entry name" value="CHITIN DEACETYLASE"/>
    <property type="match status" value="1"/>
</dbReference>
<keyword evidence="10" id="KW-1185">Reference proteome</keyword>
<dbReference type="AlphaFoldDB" id="A0A3N4I271"/>